<dbReference type="InterPro" id="IPR006512">
    <property type="entry name" value="YidE_YbjL"/>
</dbReference>
<accession>A0A238TDV5</accession>
<reference evidence="11" key="2">
    <citation type="submission" date="2017-06" db="EMBL/GenBank/DDBJ databases">
        <authorList>
            <person name="Kim H.J."/>
            <person name="Triplett B.A."/>
        </authorList>
    </citation>
    <scope>NUCLEOTIDE SEQUENCE [LARGE SCALE GENOMIC DNA]</scope>
    <source>
        <strain evidence="11">Kingella_eburonensis</strain>
    </source>
</reference>
<dbReference type="Pfam" id="PF06826">
    <property type="entry name" value="Asp-Al_Ex"/>
    <property type="match status" value="2"/>
</dbReference>
<evidence type="ECO:0000313" key="10">
    <source>
        <dbReference type="EMBL" id="SMQ13309.1"/>
    </source>
</evidence>
<feature type="transmembrane region" description="Helical" evidence="8">
    <location>
        <begin position="419"/>
        <end position="441"/>
    </location>
</feature>
<dbReference type="GO" id="GO:0005886">
    <property type="term" value="C:plasma membrane"/>
    <property type="evidence" value="ECO:0007669"/>
    <property type="project" value="UniProtKB-SubCell"/>
</dbReference>
<evidence type="ECO:0000256" key="8">
    <source>
        <dbReference type="SAM" id="Phobius"/>
    </source>
</evidence>
<dbReference type="PANTHER" id="PTHR30445:SF3">
    <property type="entry name" value="TRANSPORT PROTEIN YIDE-RELATED"/>
    <property type="match status" value="1"/>
</dbReference>
<dbReference type="RefSeq" id="WP_032138146.1">
    <property type="nucleotide sequence ID" value="NZ_CCNJ01000075.1"/>
</dbReference>
<organism evidence="11 12">
    <name type="scientific">Kingella negevensis</name>
    <dbReference type="NCBI Taxonomy" id="1522312"/>
    <lineage>
        <taxon>Bacteria</taxon>
        <taxon>Pseudomonadati</taxon>
        <taxon>Pseudomonadota</taxon>
        <taxon>Betaproteobacteria</taxon>
        <taxon>Neisseriales</taxon>
        <taxon>Neisseriaceae</taxon>
        <taxon>Kingella</taxon>
    </lineage>
</organism>
<dbReference type="Proteomes" id="UP000215450">
    <property type="component" value="Unassembled WGS sequence"/>
</dbReference>
<dbReference type="AlphaFoldDB" id="A0A238TDV5"/>
<feature type="transmembrane region" description="Helical" evidence="8">
    <location>
        <begin position="33"/>
        <end position="52"/>
    </location>
</feature>
<feature type="transmembrane region" description="Helical" evidence="8">
    <location>
        <begin position="447"/>
        <end position="470"/>
    </location>
</feature>
<comment type="similarity">
    <text evidence="2">Belongs to the AAE transporter (TC 2.A.81) family.</text>
</comment>
<keyword evidence="6 8" id="KW-1133">Transmembrane helix</keyword>
<dbReference type="InterPro" id="IPR036721">
    <property type="entry name" value="RCK_C_sf"/>
</dbReference>
<dbReference type="PANTHER" id="PTHR30445">
    <property type="entry name" value="K(+)_H(+) ANTIPORTER SUBUNIT KHTT"/>
    <property type="match status" value="1"/>
</dbReference>
<evidence type="ECO:0000256" key="1">
    <source>
        <dbReference type="ARBA" id="ARBA00004651"/>
    </source>
</evidence>
<dbReference type="SUPFAM" id="SSF116726">
    <property type="entry name" value="TrkA C-terminal domain-like"/>
    <property type="match status" value="1"/>
</dbReference>
<feature type="transmembrane region" description="Helical" evidence="8">
    <location>
        <begin position="381"/>
        <end position="398"/>
    </location>
</feature>
<evidence type="ECO:0000256" key="2">
    <source>
        <dbReference type="ARBA" id="ARBA00009854"/>
    </source>
</evidence>
<evidence type="ECO:0000256" key="5">
    <source>
        <dbReference type="ARBA" id="ARBA00022692"/>
    </source>
</evidence>
<dbReference type="GO" id="GO:0006813">
    <property type="term" value="P:potassium ion transport"/>
    <property type="evidence" value="ECO:0007669"/>
    <property type="project" value="InterPro"/>
</dbReference>
<reference evidence="10" key="1">
    <citation type="submission" date="2017-05" db="EMBL/GenBank/DDBJ databases">
        <authorList>
            <person name="Song R."/>
            <person name="Chenine A.L."/>
            <person name="Ruprecht R.M."/>
        </authorList>
    </citation>
    <scope>NUCLEOTIDE SEQUENCE</scope>
    <source>
        <strain evidence="10">Kingella_eburonensis</strain>
    </source>
</reference>
<proteinExistence type="inferred from homology"/>
<dbReference type="EMBL" id="FXUV02000061">
    <property type="protein sequence ID" value="SNB81984.1"/>
    <property type="molecule type" value="Genomic_DNA"/>
</dbReference>
<feature type="transmembrane region" description="Helical" evidence="8">
    <location>
        <begin position="505"/>
        <end position="528"/>
    </location>
</feature>
<dbReference type="InterPro" id="IPR050144">
    <property type="entry name" value="AAE_transporter"/>
</dbReference>
<keyword evidence="4" id="KW-1003">Cell membrane</keyword>
<evidence type="ECO:0000259" key="9">
    <source>
        <dbReference type="Pfam" id="PF06826"/>
    </source>
</evidence>
<keyword evidence="3" id="KW-0813">Transport</keyword>
<keyword evidence="12" id="KW-1185">Reference proteome</keyword>
<evidence type="ECO:0000256" key="4">
    <source>
        <dbReference type="ARBA" id="ARBA00022475"/>
    </source>
</evidence>
<dbReference type="NCBIfam" id="TIGR01625">
    <property type="entry name" value="YidE_YbjL_dupl"/>
    <property type="match status" value="2"/>
</dbReference>
<feature type="transmembrane region" description="Helical" evidence="8">
    <location>
        <begin position="64"/>
        <end position="83"/>
    </location>
</feature>
<reference evidence="12" key="3">
    <citation type="submission" date="2017-06" db="EMBL/GenBank/DDBJ databases">
        <authorList>
            <person name="Laurent S."/>
        </authorList>
    </citation>
    <scope>NUCLEOTIDE SEQUENCE [LARGE SCALE GENOMIC DNA]</scope>
</reference>
<feature type="transmembrane region" description="Helical" evidence="8">
    <location>
        <begin position="353"/>
        <end position="375"/>
    </location>
</feature>
<dbReference type="GeneID" id="83625068"/>
<sequence>MAFIADFLTAQPLFALFITIALGFVLGSVSVKGLSLGAGAVLFVGLVVGAIAPKSALPPVIGSFGLLLFLYGVGIAYGAQFFQGLTSPLGIKANTAAFVAVLLTLIATLLAVKFIPGVSFAEALGAFAGAGTSTSALQAAMVVTGDKLPATGYSVAYPFGVAIPILIIGVYNSVIKPKYQKPERIALRVCAVRLENPEAVGHTMSYVNSLLPDGVSVTTAQRGGKSHGVGHLGDLQEGDIVLVSSVSGTLLDQAVPLLGTRLGDEISHVKGEHEYQRLFVSNPNLHGKTINEIRQMLKLNISVLHVRRVDTDMVVSQNLRLEIGDQIGVLVFSEQTGELQRFFGDSVRSGGDVAYLSMGVGVALGLAVGAIPLYLPGLGKFSLGFAGLLLVALFLGKQRSTGKFVWSMPFPANRVFRDFGLILFLANVGMVSGQTFVNTVAQSGLTYLLLGIALVSLLTVATLVFTVYVFRIPFDMAAGIVSGATGNPAIAAFSSRTLDSEKTDIGYAMIFPSMTIVKILMMQVVGAFM</sequence>
<comment type="subcellular location">
    <subcellularLocation>
        <location evidence="1">Cell membrane</location>
        <topology evidence="1">Multi-pass membrane protein</topology>
    </subcellularLocation>
</comment>
<gene>
    <name evidence="11" type="primary">aspT</name>
    <name evidence="10" type="ORF">KEBURONENSIS_01975</name>
    <name evidence="11" type="ORF">KEBURONENSIS_01991</name>
</gene>
<feature type="transmembrane region" description="Helical" evidence="8">
    <location>
        <begin position="155"/>
        <end position="174"/>
    </location>
</feature>
<feature type="domain" description="YidE/YbjL duplication" evidence="9">
    <location>
        <begin position="15"/>
        <end position="170"/>
    </location>
</feature>
<feature type="transmembrane region" description="Helical" evidence="8">
    <location>
        <begin position="95"/>
        <end position="112"/>
    </location>
</feature>
<evidence type="ECO:0000313" key="11">
    <source>
        <dbReference type="EMBL" id="SNB81984.1"/>
    </source>
</evidence>
<evidence type="ECO:0000313" key="12">
    <source>
        <dbReference type="Proteomes" id="UP000215450"/>
    </source>
</evidence>
<keyword evidence="7 8" id="KW-0472">Membrane</keyword>
<evidence type="ECO:0000256" key="3">
    <source>
        <dbReference type="ARBA" id="ARBA00022448"/>
    </source>
</evidence>
<keyword evidence="5 8" id="KW-0812">Transmembrane</keyword>
<name>A0A238TDV5_9NEIS</name>
<feature type="transmembrane region" description="Helical" evidence="8">
    <location>
        <begin position="124"/>
        <end position="143"/>
    </location>
</feature>
<feature type="domain" description="YidE/YbjL duplication" evidence="9">
    <location>
        <begin position="359"/>
        <end position="525"/>
    </location>
</feature>
<dbReference type="EMBL" id="FXUV01000056">
    <property type="protein sequence ID" value="SMQ13309.1"/>
    <property type="molecule type" value="Genomic_DNA"/>
</dbReference>
<dbReference type="STRING" id="1522312.GCA_900177895_01017"/>
<dbReference type="OrthoDB" id="8611026at2"/>
<evidence type="ECO:0000256" key="7">
    <source>
        <dbReference type="ARBA" id="ARBA00023136"/>
    </source>
</evidence>
<evidence type="ECO:0000256" key="6">
    <source>
        <dbReference type="ARBA" id="ARBA00022989"/>
    </source>
</evidence>
<protein>
    <submittedName>
        <fullName evidence="11">Aspartate/alanine antiporter</fullName>
    </submittedName>
</protein>